<feature type="compositionally biased region" description="Polar residues" evidence="1">
    <location>
        <begin position="160"/>
        <end position="172"/>
    </location>
</feature>
<accession>A0ABU4T2E7</accession>
<feature type="compositionally biased region" description="Low complexity" evidence="1">
    <location>
        <begin position="137"/>
        <end position="146"/>
    </location>
</feature>
<keyword evidence="2" id="KW-0732">Signal</keyword>
<dbReference type="EMBL" id="JAXAVW010000014">
    <property type="protein sequence ID" value="MDX8032275.1"/>
    <property type="molecule type" value="Genomic_DNA"/>
</dbReference>
<evidence type="ECO:0000256" key="1">
    <source>
        <dbReference type="SAM" id="MobiDB-lite"/>
    </source>
</evidence>
<proteinExistence type="predicted"/>
<gene>
    <name evidence="3" type="ORF">SK803_18810</name>
</gene>
<dbReference type="RefSeq" id="WP_319967314.1">
    <property type="nucleotide sequence ID" value="NZ_JAXAVW010000014.1"/>
</dbReference>
<keyword evidence="4" id="KW-1185">Reference proteome</keyword>
<organism evidence="3 4">
    <name type="scientific">Lentzea miocenica</name>
    <dbReference type="NCBI Taxonomy" id="3095431"/>
    <lineage>
        <taxon>Bacteria</taxon>
        <taxon>Bacillati</taxon>
        <taxon>Actinomycetota</taxon>
        <taxon>Actinomycetes</taxon>
        <taxon>Pseudonocardiales</taxon>
        <taxon>Pseudonocardiaceae</taxon>
        <taxon>Lentzea</taxon>
    </lineage>
</organism>
<evidence type="ECO:0000313" key="4">
    <source>
        <dbReference type="Proteomes" id="UP001285521"/>
    </source>
</evidence>
<feature type="signal peptide" evidence="2">
    <location>
        <begin position="1"/>
        <end position="28"/>
    </location>
</feature>
<evidence type="ECO:0000313" key="3">
    <source>
        <dbReference type="EMBL" id="MDX8032275.1"/>
    </source>
</evidence>
<reference evidence="3 4" key="1">
    <citation type="submission" date="2023-11" db="EMBL/GenBank/DDBJ databases">
        <title>Lentzea sokolovensis, sp. nov., Lentzea kristufkii, sp. nov., and Lentzea miocenensis, sp. nov., rare actinobacteria from Sokolov Coal Basin, Miocene lacustrine sediment, Czech Republic.</title>
        <authorList>
            <person name="Lara A."/>
            <person name="Kotroba L."/>
            <person name="Nouioui I."/>
            <person name="Neumann-Schaal M."/>
            <person name="Mast Y."/>
            <person name="Chronakova A."/>
        </authorList>
    </citation>
    <scope>NUCLEOTIDE SEQUENCE [LARGE SCALE GENOMIC DNA]</scope>
    <source>
        <strain evidence="3 4">BCCO 10_0856</strain>
    </source>
</reference>
<feature type="region of interest" description="Disordered" evidence="1">
    <location>
        <begin position="56"/>
        <end position="188"/>
    </location>
</feature>
<feature type="compositionally biased region" description="Pro residues" evidence="1">
    <location>
        <begin position="61"/>
        <end position="88"/>
    </location>
</feature>
<sequence length="188" mass="19788">MSWLRRLLLLAGLLTGAWLLGSAGEANADVKVAIDQLEVEVRLPVVDIGVKVETGLVPHQPDAPVPSKPDPRVETPPPLPVAPQPPQPDVKAPVQAEVPQQHPAQPALTTRPTNPVPVPQQPQPQAEQPITGTLPQSGAGASSSGGQIPVGTLPHVMRPPTTTTSLISTEQQDVPRIVRAEEPTFSPD</sequence>
<evidence type="ECO:0000256" key="2">
    <source>
        <dbReference type="SAM" id="SignalP"/>
    </source>
</evidence>
<feature type="chain" id="PRO_5046275291" evidence="2">
    <location>
        <begin position="29"/>
        <end position="188"/>
    </location>
</feature>
<protein>
    <submittedName>
        <fullName evidence="3">Uncharacterized protein</fullName>
    </submittedName>
</protein>
<dbReference type="Proteomes" id="UP001285521">
    <property type="component" value="Unassembled WGS sequence"/>
</dbReference>
<name>A0ABU4T2E7_9PSEU</name>
<comment type="caution">
    <text evidence="3">The sequence shown here is derived from an EMBL/GenBank/DDBJ whole genome shotgun (WGS) entry which is preliminary data.</text>
</comment>